<feature type="compositionally biased region" description="Polar residues" evidence="4">
    <location>
        <begin position="606"/>
        <end position="618"/>
    </location>
</feature>
<feature type="compositionally biased region" description="Polar residues" evidence="4">
    <location>
        <begin position="625"/>
        <end position="636"/>
    </location>
</feature>
<dbReference type="EMBL" id="KI669496">
    <property type="protein sequence ID" value="OCF36192.1"/>
    <property type="molecule type" value="Genomic_DNA"/>
</dbReference>
<evidence type="ECO:0000313" key="6">
    <source>
        <dbReference type="Proteomes" id="UP000092666"/>
    </source>
</evidence>
<accession>A0A1B9GYW8</accession>
<dbReference type="Gene3D" id="3.60.15.10">
    <property type="entry name" value="Ribonuclease Z/Hydroxyacylglutathione hydrolase-like"/>
    <property type="match status" value="1"/>
</dbReference>
<keyword evidence="6" id="KW-1185">Reference proteome</keyword>
<dbReference type="PANTHER" id="PTHR23240">
    <property type="entry name" value="DNA CROSS-LINK REPAIR PROTEIN PSO2/SNM1-RELATED"/>
    <property type="match status" value="1"/>
</dbReference>
<keyword evidence="3" id="KW-0269">Exonuclease</keyword>
<evidence type="ECO:0000256" key="1">
    <source>
        <dbReference type="ARBA" id="ARBA00022722"/>
    </source>
</evidence>
<feature type="compositionally biased region" description="Basic and acidic residues" evidence="4">
    <location>
        <begin position="538"/>
        <end position="550"/>
    </location>
</feature>
<name>A0A1B9GYW8_9TREE</name>
<keyword evidence="1" id="KW-0540">Nuclease</keyword>
<dbReference type="Gene3D" id="3.40.50.12650">
    <property type="match status" value="1"/>
</dbReference>
<dbReference type="PANTHER" id="PTHR23240:SF8">
    <property type="entry name" value="PROTEIN ARTEMIS"/>
    <property type="match status" value="1"/>
</dbReference>
<sequence>MAGIYNGHLLEFPTIRVDCFLPSSSSNLLPQSDPSTSDHPYPLQPAPNAQLFLLTHVHSDHLLGLSDSFTGKIICSPDTKRMLLKLEPEIERSHLENGVKEVRRLKYPRLRARVKGKGKEEKLVDRIEAVPYGHPREFEIGYKGGAPQRVTITLLDANHCPGSTMFLITSPEKAVLHTGDLRADKSFIQHLKRESALQHYLAASSTYAGLGNCQPRAGRRVLNRIYLDTSAMLGTGDMPDREPVLQDLVEQMSLYPPDTIFFLDTWCFGWEFVIKEVSRYFGEKIHIDRYKHSIYKAIETDPYLLACTTNNAASTRFHACERFAKCAACRRFEIGDPRPVYNLDKRIVSVNMVEIKEASWALEHQSFVEALGKAAIGEGPWPYTINVPLARHSPLPELQNLVKLFHPKAVSPNTVVPSLRGMDYFLLPDFLLDCVAYDAYEGMKRERDLYLEGKYGLDYVLGLQSLQTRGMDAAQIEDKPAQIPRSSQSSSRLSIARDQISRASGLPALAPDELVKLVFNNNAFTTDHPGVLSSKGPAHYDYDTDEESPRNHKRRRRDFARDESGSLEPEASPSISIVPAIKKYPSPKKAKEERDRLHIYGKRTTSVDTKPTFGQGSASPAIKSVATSRRANQSTAGARPKQRSRFSLGTEEQDRIRCLMRKDRELLMGVGDSSEIMDNADTLAVKEEVL</sequence>
<evidence type="ECO:0000313" key="5">
    <source>
        <dbReference type="EMBL" id="OCF36192.1"/>
    </source>
</evidence>
<dbReference type="GO" id="GO:0036297">
    <property type="term" value="P:interstrand cross-link repair"/>
    <property type="evidence" value="ECO:0007669"/>
    <property type="project" value="TreeGrafter"/>
</dbReference>
<evidence type="ECO:0008006" key="7">
    <source>
        <dbReference type="Google" id="ProtNLM"/>
    </source>
</evidence>
<dbReference type="GO" id="GO:0003684">
    <property type="term" value="F:damaged DNA binding"/>
    <property type="evidence" value="ECO:0007669"/>
    <property type="project" value="TreeGrafter"/>
</dbReference>
<gene>
    <name evidence="5" type="ORF">I316_02065</name>
</gene>
<dbReference type="STRING" id="1296120.A0A1B9GYW8"/>
<dbReference type="OrthoDB" id="5561659at2759"/>
<dbReference type="GO" id="GO:0006303">
    <property type="term" value="P:double-strand break repair via nonhomologous end joining"/>
    <property type="evidence" value="ECO:0007669"/>
    <property type="project" value="TreeGrafter"/>
</dbReference>
<dbReference type="GO" id="GO:0000723">
    <property type="term" value="P:telomere maintenance"/>
    <property type="evidence" value="ECO:0007669"/>
    <property type="project" value="TreeGrafter"/>
</dbReference>
<reference evidence="5 6" key="1">
    <citation type="submission" date="2013-07" db="EMBL/GenBank/DDBJ databases">
        <title>The Genome Sequence of Cryptococcus heveanensis BCC8398.</title>
        <authorList>
            <consortium name="The Broad Institute Genome Sequencing Platform"/>
            <person name="Cuomo C."/>
            <person name="Litvintseva A."/>
            <person name="Chen Y."/>
            <person name="Heitman J."/>
            <person name="Sun S."/>
            <person name="Springer D."/>
            <person name="Dromer F."/>
            <person name="Young S.K."/>
            <person name="Zeng Q."/>
            <person name="Gargeya S."/>
            <person name="Fitzgerald M."/>
            <person name="Abouelleil A."/>
            <person name="Alvarado L."/>
            <person name="Berlin A.M."/>
            <person name="Chapman S.B."/>
            <person name="Dewar J."/>
            <person name="Goldberg J."/>
            <person name="Griggs A."/>
            <person name="Gujja S."/>
            <person name="Hansen M."/>
            <person name="Howarth C."/>
            <person name="Imamovic A."/>
            <person name="Larimer J."/>
            <person name="McCowan C."/>
            <person name="Murphy C."/>
            <person name="Pearson M."/>
            <person name="Priest M."/>
            <person name="Roberts A."/>
            <person name="Saif S."/>
            <person name="Shea T."/>
            <person name="Sykes S."/>
            <person name="Wortman J."/>
            <person name="Nusbaum C."/>
            <person name="Birren B."/>
        </authorList>
    </citation>
    <scope>NUCLEOTIDE SEQUENCE [LARGE SCALE GENOMIC DNA]</scope>
    <source>
        <strain evidence="5 6">BCC8398</strain>
    </source>
</reference>
<evidence type="ECO:0000256" key="2">
    <source>
        <dbReference type="ARBA" id="ARBA00022801"/>
    </source>
</evidence>
<dbReference type="InterPro" id="IPR036866">
    <property type="entry name" value="RibonucZ/Hydroxyglut_hydro"/>
</dbReference>
<protein>
    <recommendedName>
        <fullName evidence="7">Metallo-beta-lactamase domain-containing protein</fullName>
    </recommendedName>
</protein>
<feature type="region of interest" description="Disordered" evidence="4">
    <location>
        <begin position="477"/>
        <end position="496"/>
    </location>
</feature>
<dbReference type="AlphaFoldDB" id="A0A1B9GYW8"/>
<keyword evidence="2" id="KW-0378">Hydrolase</keyword>
<evidence type="ECO:0000256" key="3">
    <source>
        <dbReference type="ARBA" id="ARBA00022839"/>
    </source>
</evidence>
<organism evidence="5 6">
    <name type="scientific">Kwoniella heveanensis BCC8398</name>
    <dbReference type="NCBI Taxonomy" id="1296120"/>
    <lineage>
        <taxon>Eukaryota</taxon>
        <taxon>Fungi</taxon>
        <taxon>Dikarya</taxon>
        <taxon>Basidiomycota</taxon>
        <taxon>Agaricomycotina</taxon>
        <taxon>Tremellomycetes</taxon>
        <taxon>Tremellales</taxon>
        <taxon>Cryptococcaceae</taxon>
        <taxon>Kwoniella</taxon>
    </lineage>
</organism>
<feature type="region of interest" description="Disordered" evidence="4">
    <location>
        <begin position="606"/>
        <end position="652"/>
    </location>
</feature>
<dbReference type="Proteomes" id="UP000092666">
    <property type="component" value="Unassembled WGS sequence"/>
</dbReference>
<dbReference type="GO" id="GO:0035312">
    <property type="term" value="F:5'-3' DNA exonuclease activity"/>
    <property type="evidence" value="ECO:0007669"/>
    <property type="project" value="TreeGrafter"/>
</dbReference>
<dbReference type="SUPFAM" id="SSF56281">
    <property type="entry name" value="Metallo-hydrolase/oxidoreductase"/>
    <property type="match status" value="1"/>
</dbReference>
<feature type="region of interest" description="Disordered" evidence="4">
    <location>
        <begin position="528"/>
        <end position="574"/>
    </location>
</feature>
<evidence type="ECO:0000256" key="4">
    <source>
        <dbReference type="SAM" id="MobiDB-lite"/>
    </source>
</evidence>
<feature type="compositionally biased region" description="Low complexity" evidence="4">
    <location>
        <begin position="481"/>
        <end position="496"/>
    </location>
</feature>
<proteinExistence type="predicted"/>
<reference evidence="6" key="2">
    <citation type="submission" date="2013-12" db="EMBL/GenBank/DDBJ databases">
        <title>Evolution of pathogenesis and genome organization in the Tremellales.</title>
        <authorList>
            <person name="Cuomo C."/>
            <person name="Litvintseva A."/>
            <person name="Heitman J."/>
            <person name="Chen Y."/>
            <person name="Sun S."/>
            <person name="Springer D."/>
            <person name="Dromer F."/>
            <person name="Young S."/>
            <person name="Zeng Q."/>
            <person name="Chapman S."/>
            <person name="Gujja S."/>
            <person name="Saif S."/>
            <person name="Birren B."/>
        </authorList>
    </citation>
    <scope>NUCLEOTIDE SEQUENCE [LARGE SCALE GENOMIC DNA]</scope>
    <source>
        <strain evidence="6">BCC8398</strain>
    </source>
</reference>